<name>A0A3P3YKI2_PLABS</name>
<evidence type="ECO:0000313" key="3">
    <source>
        <dbReference type="Proteomes" id="UP000290189"/>
    </source>
</evidence>
<gene>
    <name evidence="2" type="ORF">PLBR_LOCUS7918</name>
</gene>
<dbReference type="PANTHER" id="PTHR34107">
    <property type="entry name" value="SLL0198 PROTEIN-RELATED"/>
    <property type="match status" value="1"/>
</dbReference>
<dbReference type="InterPro" id="IPR012296">
    <property type="entry name" value="Nuclease_put_TT1808"/>
</dbReference>
<dbReference type="GO" id="GO:0006281">
    <property type="term" value="P:DNA repair"/>
    <property type="evidence" value="ECO:0007669"/>
    <property type="project" value="UniProtKB-ARBA"/>
</dbReference>
<dbReference type="Pfam" id="PF05685">
    <property type="entry name" value="Uma2"/>
    <property type="match status" value="1"/>
</dbReference>
<keyword evidence="2" id="KW-0496">Mitochondrion</keyword>
<protein>
    <recommendedName>
        <fullName evidence="1">Putative restriction endonuclease domain-containing protein</fullName>
    </recommendedName>
</protein>
<sequence length="213" mass="23739">MVSTVGDLQQNCQPLCNEYEYGQIVARAQEQSTLRPNELLAWSATSGLVLTPMATRRSSSLETVAAPMQVGEWCIRNPGLGGVEGNNRGGFRLPNGDMLIPDVSYIDEATWASLSEDQRRMAFVPCVPTVVIELLSDQTDDLEAAIAKMQTFASQGCKECLLVDTRNNLTMLFKPHLTRRPRRQALGTVAFEFWPRFVLDCQAIRQHREAHGL</sequence>
<organism evidence="2 3">
    <name type="scientific">Plasmodiophora brassicae</name>
    <name type="common">Clubroot disease agent</name>
    <dbReference type="NCBI Taxonomy" id="37360"/>
    <lineage>
        <taxon>Eukaryota</taxon>
        <taxon>Sar</taxon>
        <taxon>Rhizaria</taxon>
        <taxon>Endomyxa</taxon>
        <taxon>Phytomyxea</taxon>
        <taxon>Plasmodiophorida</taxon>
        <taxon>Plasmodiophoridae</taxon>
        <taxon>Plasmodiophora</taxon>
    </lineage>
</organism>
<reference evidence="2 3" key="1">
    <citation type="submission" date="2018-03" db="EMBL/GenBank/DDBJ databases">
        <authorList>
            <person name="Fogelqvist J."/>
        </authorList>
    </citation>
    <scope>NUCLEOTIDE SEQUENCE [LARGE SCALE GENOMIC DNA]</scope>
</reference>
<dbReference type="InterPro" id="IPR008538">
    <property type="entry name" value="Uma2"/>
</dbReference>
<dbReference type="InterPro" id="IPR011335">
    <property type="entry name" value="Restrct_endonuc-II-like"/>
</dbReference>
<evidence type="ECO:0000259" key="1">
    <source>
        <dbReference type="Pfam" id="PF05685"/>
    </source>
</evidence>
<dbReference type="AlphaFoldDB" id="A0A3P3YKI2"/>
<feature type="domain" description="Putative restriction endonuclease" evidence="1">
    <location>
        <begin position="69"/>
        <end position="176"/>
    </location>
</feature>
<evidence type="ECO:0000313" key="2">
    <source>
        <dbReference type="EMBL" id="SPR00703.1"/>
    </source>
</evidence>
<dbReference type="SUPFAM" id="SSF52980">
    <property type="entry name" value="Restriction endonuclease-like"/>
    <property type="match status" value="1"/>
</dbReference>
<dbReference type="EMBL" id="OVEO01000015">
    <property type="protein sequence ID" value="SPR00703.1"/>
    <property type="molecule type" value="Genomic_DNA"/>
</dbReference>
<dbReference type="Gene3D" id="3.90.1570.10">
    <property type="entry name" value="tt1808, chain A"/>
    <property type="match status" value="1"/>
</dbReference>
<proteinExistence type="predicted"/>
<dbReference type="CDD" id="cd06260">
    <property type="entry name" value="DUF820-like"/>
    <property type="match status" value="1"/>
</dbReference>
<geneLocation type="mitochondrion" evidence="2"/>
<dbReference type="PANTHER" id="PTHR34107:SF7">
    <property type="entry name" value="SLR2092 PROTEIN"/>
    <property type="match status" value="1"/>
</dbReference>
<accession>A0A3P3YKI2</accession>
<dbReference type="Proteomes" id="UP000290189">
    <property type="component" value="Unassembled WGS sequence"/>
</dbReference>